<dbReference type="Proteomes" id="UP000324800">
    <property type="component" value="Unassembled WGS sequence"/>
</dbReference>
<organism evidence="2 3">
    <name type="scientific">Streblomastix strix</name>
    <dbReference type="NCBI Taxonomy" id="222440"/>
    <lineage>
        <taxon>Eukaryota</taxon>
        <taxon>Metamonada</taxon>
        <taxon>Preaxostyla</taxon>
        <taxon>Oxymonadida</taxon>
        <taxon>Streblomastigidae</taxon>
        <taxon>Streblomastix</taxon>
    </lineage>
</organism>
<accession>A0A5J4UL36</accession>
<evidence type="ECO:0000313" key="3">
    <source>
        <dbReference type="Proteomes" id="UP000324800"/>
    </source>
</evidence>
<evidence type="ECO:0000256" key="1">
    <source>
        <dbReference type="SAM" id="Coils"/>
    </source>
</evidence>
<comment type="caution">
    <text evidence="2">The sequence shown here is derived from an EMBL/GenBank/DDBJ whole genome shotgun (WGS) entry which is preliminary data.</text>
</comment>
<sequence>MQMQDSSQGRRRIFHIFIQRNIEGWNQKIIPFTKAKKDIIRASRSQLDDVILQNYQAFKEGVPCTIVLQFKPFDVKEKSFQLQLKKLMPKNIKNNIRKRTWIYKLNEDLIKLYDRLREEDQDTNEDANEDNNEQINV</sequence>
<proteinExistence type="predicted"/>
<keyword evidence="1" id="KW-0175">Coiled coil</keyword>
<dbReference type="AlphaFoldDB" id="A0A5J4UL36"/>
<protein>
    <submittedName>
        <fullName evidence="2">Uncharacterized protein</fullName>
    </submittedName>
</protein>
<reference evidence="2 3" key="1">
    <citation type="submission" date="2019-03" db="EMBL/GenBank/DDBJ databases">
        <title>Single cell metagenomics reveals metabolic interactions within the superorganism composed of flagellate Streblomastix strix and complex community of Bacteroidetes bacteria on its surface.</title>
        <authorList>
            <person name="Treitli S.C."/>
            <person name="Kolisko M."/>
            <person name="Husnik F."/>
            <person name="Keeling P."/>
            <person name="Hampl V."/>
        </authorList>
    </citation>
    <scope>NUCLEOTIDE SEQUENCE [LARGE SCALE GENOMIC DNA]</scope>
    <source>
        <strain evidence="2">ST1C</strain>
    </source>
</reference>
<dbReference type="OrthoDB" id="103748at2759"/>
<evidence type="ECO:0000313" key="2">
    <source>
        <dbReference type="EMBL" id="KAA6371117.1"/>
    </source>
</evidence>
<gene>
    <name evidence="2" type="ORF">EZS28_033356</name>
</gene>
<dbReference type="EMBL" id="SNRW01014765">
    <property type="protein sequence ID" value="KAA6371117.1"/>
    <property type="molecule type" value="Genomic_DNA"/>
</dbReference>
<name>A0A5J4UL36_9EUKA</name>
<feature type="coiled-coil region" evidence="1">
    <location>
        <begin position="106"/>
        <end position="133"/>
    </location>
</feature>